<name>A0A7D5P495_9EURY</name>
<reference evidence="2 3" key="1">
    <citation type="submission" date="2020-07" db="EMBL/GenBank/DDBJ databases">
        <title>Halosimplex pelagicum sp. nov. and Halosimplex rubrum sp. nov., isolated from salted brown alga Laminaria, and emended description of the genus Halosimplex.</title>
        <authorList>
            <person name="Cui H."/>
        </authorList>
    </citation>
    <scope>NUCLEOTIDE SEQUENCE [LARGE SCALE GENOMIC DNA]</scope>
    <source>
        <strain evidence="2 3">R27</strain>
    </source>
</reference>
<organism evidence="2 3">
    <name type="scientific">Halosimplex rubrum</name>
    <dbReference type="NCBI Taxonomy" id="869889"/>
    <lineage>
        <taxon>Archaea</taxon>
        <taxon>Methanobacteriati</taxon>
        <taxon>Methanobacteriota</taxon>
        <taxon>Stenosarchaea group</taxon>
        <taxon>Halobacteria</taxon>
        <taxon>Halobacteriales</taxon>
        <taxon>Haloarculaceae</taxon>
        <taxon>Halosimplex</taxon>
    </lineage>
</organism>
<dbReference type="Proteomes" id="UP000509667">
    <property type="component" value="Chromosome"/>
</dbReference>
<dbReference type="KEGG" id="hrr:HZS55_06900"/>
<accession>A0A7D5P495</accession>
<protein>
    <recommendedName>
        <fullName evidence="4">DUF2617 family protein</fullName>
    </recommendedName>
</protein>
<evidence type="ECO:0000313" key="2">
    <source>
        <dbReference type="EMBL" id="QLH77038.1"/>
    </source>
</evidence>
<dbReference type="GeneID" id="56077577"/>
<dbReference type="AlphaFoldDB" id="A0A7D5P495"/>
<evidence type="ECO:0000313" key="3">
    <source>
        <dbReference type="Proteomes" id="UP000509667"/>
    </source>
</evidence>
<sequence>MTSETLQFVHGTAPPTDDVRVFDSLTRELLGAEFTFRVVGSSHYVSAPAYEFHELSTCDPVDADGATTLRLDGPTTDDATGGRPPNGDRPTADAVDGDARRRLTHAADGLACATIVERRPLAAFPVDDAFDVAYRFGPDAYTTIDLAPDGYETYHTYPEFDLALYTRTAFESVPGGTLAETLDGDARRRAERTGQPTD</sequence>
<dbReference type="OrthoDB" id="183583at2157"/>
<dbReference type="RefSeq" id="WP_179910971.1">
    <property type="nucleotide sequence ID" value="NZ_CP058910.1"/>
</dbReference>
<keyword evidence="3" id="KW-1185">Reference proteome</keyword>
<evidence type="ECO:0008006" key="4">
    <source>
        <dbReference type="Google" id="ProtNLM"/>
    </source>
</evidence>
<evidence type="ECO:0000256" key="1">
    <source>
        <dbReference type="SAM" id="MobiDB-lite"/>
    </source>
</evidence>
<dbReference type="EMBL" id="CP058910">
    <property type="protein sequence ID" value="QLH77038.1"/>
    <property type="molecule type" value="Genomic_DNA"/>
</dbReference>
<feature type="region of interest" description="Disordered" evidence="1">
    <location>
        <begin position="176"/>
        <end position="198"/>
    </location>
</feature>
<gene>
    <name evidence="2" type="ORF">HZS55_06900</name>
</gene>
<proteinExistence type="predicted"/>
<feature type="region of interest" description="Disordered" evidence="1">
    <location>
        <begin position="65"/>
        <end position="91"/>
    </location>
</feature>